<evidence type="ECO:0000313" key="2">
    <source>
        <dbReference type="Proteomes" id="UP000000347"/>
    </source>
</evidence>
<organism evidence="1 2">
    <name type="scientific">Caldicellulosiruptor obsidiansis (strain ATCC BAA-2073 / JCM 16842 / OB47)</name>
    <dbReference type="NCBI Taxonomy" id="608506"/>
    <lineage>
        <taxon>Bacteria</taxon>
        <taxon>Bacillati</taxon>
        <taxon>Bacillota</taxon>
        <taxon>Bacillota incertae sedis</taxon>
        <taxon>Caldicellulosiruptorales</taxon>
        <taxon>Caldicellulosiruptoraceae</taxon>
        <taxon>Caldicellulosiruptor</taxon>
    </lineage>
</organism>
<dbReference type="STRING" id="608506.COB47_1185"/>
<keyword evidence="2" id="KW-1185">Reference proteome</keyword>
<name>D9TKE9_CALOO</name>
<evidence type="ECO:0000313" key="1">
    <source>
        <dbReference type="EMBL" id="ADL42481.1"/>
    </source>
</evidence>
<dbReference type="KEGG" id="cob:COB47_1185"/>
<dbReference type="AlphaFoldDB" id="D9TKE9"/>
<dbReference type="HOGENOM" id="CLU_2750124_0_0_9"/>
<proteinExistence type="predicted"/>
<accession>D9TKE9</accession>
<sequence>MLGKDVGQKEFEEFQKLLKGEKKYKAALFYASQNKKIRWDGGFGKYFTEILVNDENIASFEMVKMILK</sequence>
<gene>
    <name evidence="1" type="ordered locus">COB47_1185</name>
</gene>
<protein>
    <submittedName>
        <fullName evidence="1">von Willebrand factor type A</fullName>
    </submittedName>
</protein>
<reference evidence="1 2" key="1">
    <citation type="journal article" date="2010" name="J. Bacteriol.">
        <title>Complete genome sequence of the cellulolytic thermophile Caldicellulosiruptor obsidiansis OB47T.</title>
        <authorList>
            <person name="Elkins J.G."/>
            <person name="Lochner A."/>
            <person name="Hamilton-Brehm S.D."/>
            <person name="Davenport K.W."/>
            <person name="Podar M."/>
            <person name="Brown S.D."/>
            <person name="Land M.L."/>
            <person name="Hauser L.J."/>
            <person name="Klingeman D.M."/>
            <person name="Raman B."/>
            <person name="Goodwin L.A."/>
            <person name="Tapia R."/>
            <person name="Meincke L.J."/>
            <person name="Detter J.C."/>
            <person name="Bruce D.C."/>
            <person name="Han C.S."/>
            <person name="Palumbo A.V."/>
            <person name="Cottingham R.W."/>
            <person name="Keller M."/>
            <person name="Graham D.E."/>
        </authorList>
    </citation>
    <scope>NUCLEOTIDE SEQUENCE [LARGE SCALE GENOMIC DNA]</scope>
    <source>
        <strain evidence="2">ATCC BAA-2073 / strain OB47</strain>
    </source>
</reference>
<dbReference type="Proteomes" id="UP000000347">
    <property type="component" value="Chromosome"/>
</dbReference>
<dbReference type="EMBL" id="CP002164">
    <property type="protein sequence ID" value="ADL42481.1"/>
    <property type="molecule type" value="Genomic_DNA"/>
</dbReference>